<dbReference type="HOGENOM" id="CLU_2691784_0_0_1"/>
<dbReference type="AlphaFoldDB" id="A0A0E0HUI8"/>
<reference evidence="1" key="1">
    <citation type="submission" date="2015-04" db="UniProtKB">
        <authorList>
            <consortium name="EnsemblPlants"/>
        </authorList>
    </citation>
    <scope>IDENTIFICATION</scope>
    <source>
        <strain evidence="1">SL10</strain>
    </source>
</reference>
<dbReference type="EnsemblPlants" id="ONIVA06G27810.1">
    <property type="protein sequence ID" value="ONIVA06G27810.1"/>
    <property type="gene ID" value="ONIVA06G27810"/>
</dbReference>
<organism evidence="1">
    <name type="scientific">Oryza nivara</name>
    <name type="common">Indian wild rice</name>
    <name type="synonym">Oryza sativa f. spontanea</name>
    <dbReference type="NCBI Taxonomy" id="4536"/>
    <lineage>
        <taxon>Eukaryota</taxon>
        <taxon>Viridiplantae</taxon>
        <taxon>Streptophyta</taxon>
        <taxon>Embryophyta</taxon>
        <taxon>Tracheophyta</taxon>
        <taxon>Spermatophyta</taxon>
        <taxon>Magnoliopsida</taxon>
        <taxon>Liliopsida</taxon>
        <taxon>Poales</taxon>
        <taxon>Poaceae</taxon>
        <taxon>BOP clade</taxon>
        <taxon>Oryzoideae</taxon>
        <taxon>Oryzeae</taxon>
        <taxon>Oryzinae</taxon>
        <taxon>Oryza</taxon>
    </lineage>
</organism>
<keyword evidence="2" id="KW-1185">Reference proteome</keyword>
<dbReference type="Gramene" id="ONIVA06G27810.1">
    <property type="protein sequence ID" value="ONIVA06G27810.1"/>
    <property type="gene ID" value="ONIVA06G27810"/>
</dbReference>
<evidence type="ECO:0000313" key="2">
    <source>
        <dbReference type="Proteomes" id="UP000006591"/>
    </source>
</evidence>
<proteinExistence type="predicted"/>
<protein>
    <submittedName>
        <fullName evidence="1">Uncharacterized protein</fullName>
    </submittedName>
</protein>
<name>A0A0E0HUI8_ORYNI</name>
<reference evidence="1" key="2">
    <citation type="submission" date="2018-04" db="EMBL/GenBank/DDBJ databases">
        <title>OnivRS2 (Oryza nivara Reference Sequence Version 2).</title>
        <authorList>
            <person name="Zhang J."/>
            <person name="Kudrna D."/>
            <person name="Lee S."/>
            <person name="Talag J."/>
            <person name="Rajasekar S."/>
            <person name="Welchert J."/>
            <person name="Hsing Y.-I."/>
            <person name="Wing R.A."/>
        </authorList>
    </citation>
    <scope>NUCLEOTIDE SEQUENCE [LARGE SCALE GENOMIC DNA]</scope>
    <source>
        <strain evidence="1">SL10</strain>
    </source>
</reference>
<accession>A0A0E0HUI8</accession>
<evidence type="ECO:0000313" key="1">
    <source>
        <dbReference type="EnsemblPlants" id="ONIVA06G27810.1"/>
    </source>
</evidence>
<sequence>MYTTSWLPLERPWSRRVFARGPVRRTRRRSAPPTTTSARHLAWGCLGYDAAAARLVGEEEEGDAARLPLRGLRD</sequence>
<dbReference type="Proteomes" id="UP000006591">
    <property type="component" value="Chromosome 6"/>
</dbReference>